<dbReference type="Pfam" id="PF00072">
    <property type="entry name" value="Response_reg"/>
    <property type="match status" value="1"/>
</dbReference>
<evidence type="ECO:0000259" key="6">
    <source>
        <dbReference type="PROSITE" id="PS50110"/>
    </source>
</evidence>
<dbReference type="SMART" id="SM00448">
    <property type="entry name" value="REC"/>
    <property type="match status" value="1"/>
</dbReference>
<dbReference type="SUPFAM" id="SSF52172">
    <property type="entry name" value="CheY-like"/>
    <property type="match status" value="1"/>
</dbReference>
<feature type="domain" description="Response regulatory" evidence="6">
    <location>
        <begin position="4"/>
        <end position="119"/>
    </location>
</feature>
<accession>A0A926DUZ1</accession>
<dbReference type="RefSeq" id="WP_177713722.1">
    <property type="nucleotide sequence ID" value="NZ_JACRSQ010000025.1"/>
</dbReference>
<keyword evidence="8" id="KW-1185">Reference proteome</keyword>
<reference evidence="7" key="1">
    <citation type="submission" date="2020-08" db="EMBL/GenBank/DDBJ databases">
        <title>Genome public.</title>
        <authorList>
            <person name="Liu C."/>
            <person name="Sun Q."/>
        </authorList>
    </citation>
    <scope>NUCLEOTIDE SEQUENCE</scope>
    <source>
        <strain evidence="7">NSJ-32</strain>
    </source>
</reference>
<dbReference type="InterPro" id="IPR011006">
    <property type="entry name" value="CheY-like_superfamily"/>
</dbReference>
<comment type="caution">
    <text evidence="7">The sequence shown here is derived from an EMBL/GenBank/DDBJ whole genome shotgun (WGS) entry which is preliminary data.</text>
</comment>
<dbReference type="PANTHER" id="PTHR44591">
    <property type="entry name" value="STRESS RESPONSE REGULATOR PROTEIN 1"/>
    <property type="match status" value="1"/>
</dbReference>
<dbReference type="AlphaFoldDB" id="A0A926DUZ1"/>
<gene>
    <name evidence="7" type="ORF">H8730_13570</name>
</gene>
<dbReference type="EMBL" id="JACRSQ010000025">
    <property type="protein sequence ID" value="MBC8544571.1"/>
    <property type="molecule type" value="Genomic_DNA"/>
</dbReference>
<name>A0A926DUZ1_9FIRM</name>
<proteinExistence type="predicted"/>
<dbReference type="Gene3D" id="3.40.50.2300">
    <property type="match status" value="1"/>
</dbReference>
<protein>
    <recommendedName>
        <fullName evidence="1">Stage 0 sporulation protein A homolog</fullName>
    </recommendedName>
</protein>
<dbReference type="PROSITE" id="PS50110">
    <property type="entry name" value="RESPONSE_REGULATORY"/>
    <property type="match status" value="1"/>
</dbReference>
<keyword evidence="2 5" id="KW-0597">Phosphoprotein</keyword>
<dbReference type="Proteomes" id="UP000657006">
    <property type="component" value="Unassembled WGS sequence"/>
</dbReference>
<dbReference type="InterPro" id="IPR001789">
    <property type="entry name" value="Sig_transdc_resp-reg_receiver"/>
</dbReference>
<dbReference type="GO" id="GO:0000160">
    <property type="term" value="P:phosphorelay signal transduction system"/>
    <property type="evidence" value="ECO:0007669"/>
    <property type="project" value="UniProtKB-KW"/>
</dbReference>
<dbReference type="InterPro" id="IPR050595">
    <property type="entry name" value="Bact_response_regulator"/>
</dbReference>
<evidence type="ECO:0000256" key="2">
    <source>
        <dbReference type="ARBA" id="ARBA00022553"/>
    </source>
</evidence>
<evidence type="ECO:0000256" key="5">
    <source>
        <dbReference type="PROSITE-ProRule" id="PRU00169"/>
    </source>
</evidence>
<evidence type="ECO:0000256" key="1">
    <source>
        <dbReference type="ARBA" id="ARBA00018672"/>
    </source>
</evidence>
<evidence type="ECO:0000313" key="7">
    <source>
        <dbReference type="EMBL" id="MBC8544571.1"/>
    </source>
</evidence>
<comment type="function">
    <text evidence="4">May play the central regulatory role in sporulation. It may be an element of the effector pathway responsible for the activation of sporulation genes in response to nutritional stress. Spo0A may act in concert with spo0H (a sigma factor) to control the expression of some genes that are critical to the sporulation process.</text>
</comment>
<feature type="modified residue" description="4-aspartylphosphate" evidence="5">
    <location>
        <position position="54"/>
    </location>
</feature>
<evidence type="ECO:0000256" key="3">
    <source>
        <dbReference type="ARBA" id="ARBA00023012"/>
    </source>
</evidence>
<sequence>MKKDILICDDAAFMRMMIKDIVKREGYTVAGEAENGRVAIEKYKSLHPSLVLLDSVMPVMDGLEAMQGILEIDPLANIVMCFGIGEKATALKAIRLGAKGSLMKPFQADRVIEAVKEILGDPA</sequence>
<evidence type="ECO:0000256" key="4">
    <source>
        <dbReference type="ARBA" id="ARBA00024867"/>
    </source>
</evidence>
<keyword evidence="3" id="KW-0902">Two-component regulatory system</keyword>
<dbReference type="PANTHER" id="PTHR44591:SF14">
    <property type="entry name" value="PROTEIN PILG"/>
    <property type="match status" value="1"/>
</dbReference>
<organism evidence="7 8">
    <name type="scientific">Bianquea renquensis</name>
    <dbReference type="NCBI Taxonomy" id="2763661"/>
    <lineage>
        <taxon>Bacteria</taxon>
        <taxon>Bacillati</taxon>
        <taxon>Bacillota</taxon>
        <taxon>Clostridia</taxon>
        <taxon>Eubacteriales</taxon>
        <taxon>Bianqueaceae</taxon>
        <taxon>Bianquea</taxon>
    </lineage>
</organism>
<evidence type="ECO:0000313" key="8">
    <source>
        <dbReference type="Proteomes" id="UP000657006"/>
    </source>
</evidence>